<dbReference type="SUPFAM" id="SSF50129">
    <property type="entry name" value="GroES-like"/>
    <property type="match status" value="1"/>
</dbReference>
<gene>
    <name evidence="2" type="ORF">OKJ99_10025</name>
</gene>
<name>A0ABU6F1I2_9ACTN</name>
<dbReference type="Pfam" id="PF00107">
    <property type="entry name" value="ADH_zinc_N"/>
    <property type="match status" value="1"/>
</dbReference>
<reference evidence="2 3" key="1">
    <citation type="submission" date="2022-10" db="EMBL/GenBank/DDBJ databases">
        <authorList>
            <person name="Xie J."/>
            <person name="Shen N."/>
        </authorList>
    </citation>
    <scope>NUCLEOTIDE SEQUENCE [LARGE SCALE GENOMIC DNA]</scope>
    <source>
        <strain evidence="2 3">YIM65594</strain>
    </source>
</reference>
<dbReference type="SMART" id="SM00829">
    <property type="entry name" value="PKS_ER"/>
    <property type="match status" value="1"/>
</dbReference>
<dbReference type="SUPFAM" id="SSF51735">
    <property type="entry name" value="NAD(P)-binding Rossmann-fold domains"/>
    <property type="match status" value="1"/>
</dbReference>
<evidence type="ECO:0000313" key="3">
    <source>
        <dbReference type="Proteomes" id="UP001354931"/>
    </source>
</evidence>
<keyword evidence="3" id="KW-1185">Reference proteome</keyword>
<dbReference type="InterPro" id="IPR020843">
    <property type="entry name" value="ER"/>
</dbReference>
<evidence type="ECO:0000313" key="2">
    <source>
        <dbReference type="EMBL" id="MEB8337844.1"/>
    </source>
</evidence>
<dbReference type="InterPro" id="IPR036291">
    <property type="entry name" value="NAD(P)-bd_dom_sf"/>
</dbReference>
<dbReference type="Pfam" id="PF08240">
    <property type="entry name" value="ADH_N"/>
    <property type="match status" value="1"/>
</dbReference>
<comment type="caution">
    <text evidence="2">The sequence shown here is derived from an EMBL/GenBank/DDBJ whole genome shotgun (WGS) entry which is preliminary data.</text>
</comment>
<organism evidence="2 3">
    <name type="scientific">Streptomyces endophyticus</name>
    <dbReference type="NCBI Taxonomy" id="714166"/>
    <lineage>
        <taxon>Bacteria</taxon>
        <taxon>Bacillati</taxon>
        <taxon>Actinomycetota</taxon>
        <taxon>Actinomycetes</taxon>
        <taxon>Kitasatosporales</taxon>
        <taxon>Streptomycetaceae</taxon>
        <taxon>Streptomyces</taxon>
    </lineage>
</organism>
<proteinExistence type="predicted"/>
<accession>A0ABU6F1I2</accession>
<sequence>MSNEPAPAPASAAAPFSRALLLEEFGVLPRLVERPVPVRAPGHTLVRMKAATVAHLDLNVLDGQFGILPELPSAPGTEGSGVVLASAVHPEGALVRVRGEGLGLSREGAWAEHVLVPDGAVEVMPEGIDATLACSYFSPVGTAWAAVHPVGRIEAGERVVVTGASGAVGAMAVQLAERAGAEVIGVVGRAAKLAHVPGAAKAVLADDLSRETVGGTVDVLIDTVGGAVLRDALALVRPRGRAALIGYTAGRELTVDLADFLLADVALLPVNMIHRGPEVAADVDRLLPDLASGALSLPYERYGMGELGEAVRRLRAGEVVGRAILDLG</sequence>
<dbReference type="InterPro" id="IPR013149">
    <property type="entry name" value="ADH-like_C"/>
</dbReference>
<dbReference type="Gene3D" id="3.40.50.720">
    <property type="entry name" value="NAD(P)-binding Rossmann-like Domain"/>
    <property type="match status" value="1"/>
</dbReference>
<dbReference type="Proteomes" id="UP001354931">
    <property type="component" value="Unassembled WGS sequence"/>
</dbReference>
<dbReference type="PANTHER" id="PTHR43677:SF4">
    <property type="entry name" value="QUINONE OXIDOREDUCTASE-LIKE PROTEIN 2"/>
    <property type="match status" value="1"/>
</dbReference>
<dbReference type="InterPro" id="IPR051397">
    <property type="entry name" value="Zn-ADH-like_protein"/>
</dbReference>
<dbReference type="PANTHER" id="PTHR43677">
    <property type="entry name" value="SHORT-CHAIN DEHYDROGENASE/REDUCTASE"/>
    <property type="match status" value="1"/>
</dbReference>
<dbReference type="Gene3D" id="3.90.180.10">
    <property type="entry name" value="Medium-chain alcohol dehydrogenases, catalytic domain"/>
    <property type="match status" value="1"/>
</dbReference>
<dbReference type="InterPro" id="IPR013154">
    <property type="entry name" value="ADH-like_N"/>
</dbReference>
<evidence type="ECO:0000259" key="1">
    <source>
        <dbReference type="SMART" id="SM00829"/>
    </source>
</evidence>
<dbReference type="RefSeq" id="WP_326015514.1">
    <property type="nucleotide sequence ID" value="NZ_JAOZYC010000075.1"/>
</dbReference>
<dbReference type="EMBL" id="JAOZYC010000075">
    <property type="protein sequence ID" value="MEB8337844.1"/>
    <property type="molecule type" value="Genomic_DNA"/>
</dbReference>
<feature type="domain" description="Enoyl reductase (ER)" evidence="1">
    <location>
        <begin position="26"/>
        <end position="325"/>
    </location>
</feature>
<dbReference type="InterPro" id="IPR011032">
    <property type="entry name" value="GroES-like_sf"/>
</dbReference>
<protein>
    <submittedName>
        <fullName evidence="2">Zinc-binding dehydrogenase</fullName>
    </submittedName>
</protein>